<evidence type="ECO:0000313" key="1">
    <source>
        <dbReference type="EMBL" id="NJB70017.1"/>
    </source>
</evidence>
<keyword evidence="2" id="KW-1185">Reference proteome</keyword>
<comment type="caution">
    <text evidence="1">The sequence shown here is derived from an EMBL/GenBank/DDBJ whole genome shotgun (WGS) entry which is preliminary data.</text>
</comment>
<reference evidence="1 2" key="1">
    <citation type="submission" date="2020-03" db="EMBL/GenBank/DDBJ databases">
        <title>Genomic Encyclopedia of Type Strains, Phase IV (KMG-IV): sequencing the most valuable type-strain genomes for metagenomic binning, comparative biology and taxonomic classification.</title>
        <authorList>
            <person name="Goeker M."/>
        </authorList>
    </citation>
    <scope>NUCLEOTIDE SEQUENCE [LARGE SCALE GENOMIC DNA]</scope>
    <source>
        <strain evidence="1 2">DSM 29762</strain>
    </source>
</reference>
<dbReference type="AlphaFoldDB" id="A0A846QS39"/>
<protein>
    <submittedName>
        <fullName evidence="1">Uncharacterized protein</fullName>
    </submittedName>
</protein>
<name>A0A846QS39_9FLAO</name>
<dbReference type="EMBL" id="JAATJJ010000001">
    <property type="protein sequence ID" value="NJB70017.1"/>
    <property type="molecule type" value="Genomic_DNA"/>
</dbReference>
<organism evidence="1 2">
    <name type="scientific">Saonia flava</name>
    <dbReference type="NCBI Taxonomy" id="523696"/>
    <lineage>
        <taxon>Bacteria</taxon>
        <taxon>Pseudomonadati</taxon>
        <taxon>Bacteroidota</taxon>
        <taxon>Flavobacteriia</taxon>
        <taxon>Flavobacteriales</taxon>
        <taxon>Flavobacteriaceae</taxon>
        <taxon>Saonia</taxon>
    </lineage>
</organism>
<gene>
    <name evidence="1" type="ORF">GGR42_000479</name>
</gene>
<proteinExistence type="predicted"/>
<sequence>MPFRVSEATRNLFNNIMDSAHGFTLTILNLGVISRE</sequence>
<evidence type="ECO:0000313" key="2">
    <source>
        <dbReference type="Proteomes" id="UP000590442"/>
    </source>
</evidence>
<accession>A0A846QS39</accession>
<dbReference type="Proteomes" id="UP000590442">
    <property type="component" value="Unassembled WGS sequence"/>
</dbReference>